<evidence type="ECO:0000313" key="1">
    <source>
        <dbReference type="EMBL" id="PCH63668.1"/>
    </source>
</evidence>
<accession>A0A2A4MUX5</accession>
<dbReference type="Proteomes" id="UP000218172">
    <property type="component" value="Unassembled WGS sequence"/>
</dbReference>
<dbReference type="Gene3D" id="1.25.40.10">
    <property type="entry name" value="Tetratricopeptide repeat domain"/>
    <property type="match status" value="1"/>
</dbReference>
<dbReference type="AlphaFoldDB" id="A0A2A4MUX5"/>
<proteinExistence type="predicted"/>
<dbReference type="SUPFAM" id="SSF48452">
    <property type="entry name" value="TPR-like"/>
    <property type="match status" value="1"/>
</dbReference>
<dbReference type="InterPro" id="IPR011990">
    <property type="entry name" value="TPR-like_helical_dom_sf"/>
</dbReference>
<sequence length="253" mass="28300">MIIKDKIALGLSLVAVSLSIGTAIIGERRADLEKGRSIKAELSNTLSRIMELTKENAVLERDSILADSAVDVQFYRRQSANITQENNFLLLQAMYLAEEIPDLVSPIELNTVAALNISSGDFLKAEEYYLRSIAKTTDPYYSAFAIRAYAGFLFPQGRFEEGRERYMQSLSKMTGSNNYARRLNGFTYQLWAANELGAADNLTRAIELFKMAEHEFRGIDINELKLGMLLELDNVIKTSSNNTMRLSSLGDGN</sequence>
<comment type="caution">
    <text evidence="1">The sequence shown here is derived from an EMBL/GenBank/DDBJ whole genome shotgun (WGS) entry which is preliminary data.</text>
</comment>
<organism evidence="1 2">
    <name type="scientific">SAR86 cluster bacterium</name>
    <dbReference type="NCBI Taxonomy" id="2030880"/>
    <lineage>
        <taxon>Bacteria</taxon>
        <taxon>Pseudomonadati</taxon>
        <taxon>Pseudomonadota</taxon>
        <taxon>Gammaproteobacteria</taxon>
        <taxon>SAR86 cluster</taxon>
    </lineage>
</organism>
<reference evidence="2" key="1">
    <citation type="submission" date="2017-08" db="EMBL/GenBank/DDBJ databases">
        <title>A dynamic microbial community with high functional redundancy inhabits the cold, oxic subseafloor aquifer.</title>
        <authorList>
            <person name="Tully B.J."/>
            <person name="Wheat C.G."/>
            <person name="Glazer B.T."/>
            <person name="Huber J.A."/>
        </authorList>
    </citation>
    <scope>NUCLEOTIDE SEQUENCE [LARGE SCALE GENOMIC DNA]</scope>
</reference>
<protein>
    <recommendedName>
        <fullName evidence="3">Tetratricopeptide repeat protein</fullName>
    </recommendedName>
</protein>
<gene>
    <name evidence="1" type="ORF">COC19_00760</name>
</gene>
<evidence type="ECO:0000313" key="2">
    <source>
        <dbReference type="Proteomes" id="UP000218172"/>
    </source>
</evidence>
<dbReference type="EMBL" id="NVQR01000010">
    <property type="protein sequence ID" value="PCH63668.1"/>
    <property type="molecule type" value="Genomic_DNA"/>
</dbReference>
<evidence type="ECO:0008006" key="3">
    <source>
        <dbReference type="Google" id="ProtNLM"/>
    </source>
</evidence>
<name>A0A2A4MUX5_9GAMM</name>